<dbReference type="InterPro" id="IPR029063">
    <property type="entry name" value="SAM-dependent_MTases_sf"/>
</dbReference>
<keyword evidence="9" id="KW-1185">Reference proteome</keyword>
<keyword evidence="4" id="KW-0963">Cytoplasm</keyword>
<evidence type="ECO:0000256" key="1">
    <source>
        <dbReference type="ARBA" id="ARBA00004496"/>
    </source>
</evidence>
<keyword evidence="5" id="KW-0489">Methyltransferase</keyword>
<keyword evidence="7" id="KW-0949">S-adenosyl-L-methionine</keyword>
<dbReference type="HOGENOM" id="CLU_055432_0_0_1"/>
<dbReference type="PANTHER" id="PTHR11579">
    <property type="entry name" value="PROTEIN-L-ISOASPARTATE O-METHYLTRANSFERASE"/>
    <property type="match status" value="1"/>
</dbReference>
<dbReference type="GO" id="GO:0005737">
    <property type="term" value="C:cytoplasm"/>
    <property type="evidence" value="ECO:0007669"/>
    <property type="project" value="UniProtKB-SubCell"/>
</dbReference>
<evidence type="ECO:0000256" key="7">
    <source>
        <dbReference type="ARBA" id="ARBA00022691"/>
    </source>
</evidence>
<dbReference type="Pfam" id="PF01135">
    <property type="entry name" value="PCMT"/>
    <property type="match status" value="1"/>
</dbReference>
<reference evidence="8 9" key="1">
    <citation type="journal article" date="2014" name="BMC Genomics">
        <title>Adaptive genomic structural variation in the grape powdery mildew pathogen, Erysiphe necator.</title>
        <authorList>
            <person name="Jones L."/>
            <person name="Riaz S."/>
            <person name="Morales-Cruz A."/>
            <person name="Amrine K.C."/>
            <person name="McGuire B."/>
            <person name="Gubler W.D."/>
            <person name="Walker M.A."/>
            <person name="Cantu D."/>
        </authorList>
    </citation>
    <scope>NUCLEOTIDE SEQUENCE [LARGE SCALE GENOMIC DNA]</scope>
    <source>
        <strain evidence="9">c</strain>
    </source>
</reference>
<dbReference type="Gene3D" id="3.40.50.150">
    <property type="entry name" value="Vaccinia Virus protein VP39"/>
    <property type="match status" value="1"/>
</dbReference>
<evidence type="ECO:0000256" key="2">
    <source>
        <dbReference type="ARBA" id="ARBA00005369"/>
    </source>
</evidence>
<dbReference type="OMA" id="HMHASAC"/>
<dbReference type="InterPro" id="IPR000682">
    <property type="entry name" value="PCMT"/>
</dbReference>
<organism evidence="8 9">
    <name type="scientific">Uncinula necator</name>
    <name type="common">Grape powdery mildew</name>
    <dbReference type="NCBI Taxonomy" id="52586"/>
    <lineage>
        <taxon>Eukaryota</taxon>
        <taxon>Fungi</taxon>
        <taxon>Dikarya</taxon>
        <taxon>Ascomycota</taxon>
        <taxon>Pezizomycotina</taxon>
        <taxon>Leotiomycetes</taxon>
        <taxon>Erysiphales</taxon>
        <taxon>Erysiphaceae</taxon>
        <taxon>Erysiphe</taxon>
    </lineage>
</organism>
<dbReference type="EMBL" id="JNVN01002026">
    <property type="protein sequence ID" value="KHJ32510.1"/>
    <property type="molecule type" value="Genomic_DNA"/>
</dbReference>
<accession>A0A0B1P581</accession>
<evidence type="ECO:0000256" key="5">
    <source>
        <dbReference type="ARBA" id="ARBA00022603"/>
    </source>
</evidence>
<dbReference type="STRING" id="52586.A0A0B1P581"/>
<evidence type="ECO:0000256" key="3">
    <source>
        <dbReference type="ARBA" id="ARBA00011890"/>
    </source>
</evidence>
<name>A0A0B1P581_UNCNE</name>
<evidence type="ECO:0000313" key="8">
    <source>
        <dbReference type="EMBL" id="KHJ32510.1"/>
    </source>
</evidence>
<dbReference type="Proteomes" id="UP000030854">
    <property type="component" value="Unassembled WGS sequence"/>
</dbReference>
<dbReference type="SUPFAM" id="SSF53335">
    <property type="entry name" value="S-adenosyl-L-methionine-dependent methyltransferases"/>
    <property type="match status" value="1"/>
</dbReference>
<evidence type="ECO:0000313" key="9">
    <source>
        <dbReference type="Proteomes" id="UP000030854"/>
    </source>
</evidence>
<dbReference type="GO" id="GO:0032259">
    <property type="term" value="P:methylation"/>
    <property type="evidence" value="ECO:0007669"/>
    <property type="project" value="UniProtKB-KW"/>
</dbReference>
<comment type="caution">
    <text evidence="8">The sequence shown here is derived from an EMBL/GenBank/DDBJ whole genome shotgun (WGS) entry which is preliminary data.</text>
</comment>
<proteinExistence type="inferred from homology"/>
<dbReference type="GO" id="GO:0004719">
    <property type="term" value="F:protein-L-isoaspartate (D-aspartate) O-methyltransferase activity"/>
    <property type="evidence" value="ECO:0007669"/>
    <property type="project" value="UniProtKB-EC"/>
</dbReference>
<dbReference type="EC" id="2.1.1.77" evidence="3"/>
<protein>
    <recommendedName>
        <fullName evidence="3">protein-L-isoaspartate(D-aspartate) O-methyltransferase</fullName>
        <ecNumber evidence="3">2.1.1.77</ecNumber>
    </recommendedName>
</protein>
<dbReference type="PANTHER" id="PTHR11579:SF0">
    <property type="entry name" value="PROTEIN-L-ISOASPARTATE(D-ASPARTATE) O-METHYLTRANSFERASE"/>
    <property type="match status" value="1"/>
</dbReference>
<sequence>MAWQCSGSTNVELIRNMHRKGIITNLRVMNAMLKVDRAHYAPSRPYEDAPQPIGWGATISAPHMHASAAGALLPFLRQGARVLDIGSGSGYLTAVLTELVLDQCNDNVCKEDRELNAKVAQAKVVGVEHILQLRELGENNLKKSERGRELISAGLIRFVLADGRKGWCGDGQDDGQDDAYKASGWDAIHVGAAAKELHKELIDQLRCPGRLFIPVEDFETKEQWIWQVDKDKDGSITKVRREAVRYVPLTEKPHTNYT</sequence>
<gene>
    <name evidence="8" type="ORF">EV44_g2338</name>
</gene>
<evidence type="ECO:0000256" key="6">
    <source>
        <dbReference type="ARBA" id="ARBA00022679"/>
    </source>
</evidence>
<evidence type="ECO:0000256" key="4">
    <source>
        <dbReference type="ARBA" id="ARBA00022490"/>
    </source>
</evidence>
<comment type="similarity">
    <text evidence="2">Belongs to the methyltransferase superfamily. L-isoaspartyl/D-aspartyl protein methyltransferase family.</text>
</comment>
<dbReference type="AlphaFoldDB" id="A0A0B1P581"/>
<keyword evidence="6" id="KW-0808">Transferase</keyword>
<comment type="subcellular location">
    <subcellularLocation>
        <location evidence="1">Cytoplasm</location>
    </subcellularLocation>
</comment>